<feature type="chain" id="PRO_5015182830" description="Endonuclease/exonuclease/phosphatase domain-containing protein" evidence="1">
    <location>
        <begin position="21"/>
        <end position="159"/>
    </location>
</feature>
<feature type="signal peptide" evidence="1">
    <location>
        <begin position="1"/>
        <end position="20"/>
    </location>
</feature>
<dbReference type="Proteomes" id="UP000239757">
    <property type="component" value="Unassembled WGS sequence"/>
</dbReference>
<organism evidence="2 3">
    <name type="scientific">Gossypium barbadense</name>
    <name type="common">Sea Island cotton</name>
    <name type="synonym">Hibiscus barbadensis</name>
    <dbReference type="NCBI Taxonomy" id="3634"/>
    <lineage>
        <taxon>Eukaryota</taxon>
        <taxon>Viridiplantae</taxon>
        <taxon>Streptophyta</taxon>
        <taxon>Embryophyta</taxon>
        <taxon>Tracheophyta</taxon>
        <taxon>Spermatophyta</taxon>
        <taxon>Magnoliopsida</taxon>
        <taxon>eudicotyledons</taxon>
        <taxon>Gunneridae</taxon>
        <taxon>Pentapetalae</taxon>
        <taxon>rosids</taxon>
        <taxon>malvids</taxon>
        <taxon>Malvales</taxon>
        <taxon>Malvaceae</taxon>
        <taxon>Malvoideae</taxon>
        <taxon>Gossypium</taxon>
    </lineage>
</organism>
<sequence length="159" mass="18042">MEVIRRVGFCLGLMWVRTSLEVVFLWGDDEATLGHNQGLSWLVKGDFNEIACSFEKRAGGGGEGVGLPAATVWRLPHSISEHSPVLLATSFVHGPLKFDFPQSFRIESWWTREVGFEKELRQLWNSTMVSYRFVWLWSGLVWLVGAETGVQNANKLTWV</sequence>
<evidence type="ECO:0008006" key="4">
    <source>
        <dbReference type="Google" id="ProtNLM"/>
    </source>
</evidence>
<protein>
    <recommendedName>
        <fullName evidence="4">Endonuclease/exonuclease/phosphatase domain-containing protein</fullName>
    </recommendedName>
</protein>
<evidence type="ECO:0000256" key="1">
    <source>
        <dbReference type="SAM" id="SignalP"/>
    </source>
</evidence>
<evidence type="ECO:0000313" key="3">
    <source>
        <dbReference type="Proteomes" id="UP000239757"/>
    </source>
</evidence>
<reference evidence="2 3" key="1">
    <citation type="submission" date="2015-01" db="EMBL/GenBank/DDBJ databases">
        <title>Genome of allotetraploid Gossypium barbadense reveals genomic plasticity and fiber elongation in cotton evolution.</title>
        <authorList>
            <person name="Chen X."/>
            <person name="Liu X."/>
            <person name="Zhao B."/>
            <person name="Zheng H."/>
            <person name="Hu Y."/>
            <person name="Lu G."/>
            <person name="Yang C."/>
            <person name="Chen J."/>
            <person name="Shan C."/>
            <person name="Zhang L."/>
            <person name="Zhou Y."/>
            <person name="Wang L."/>
            <person name="Guo W."/>
            <person name="Bai Y."/>
            <person name="Ruan J."/>
            <person name="Shangguan X."/>
            <person name="Mao Y."/>
            <person name="Jiang J."/>
            <person name="Zhu Y."/>
            <person name="Lei J."/>
            <person name="Kang H."/>
            <person name="Chen S."/>
            <person name="He X."/>
            <person name="Wang R."/>
            <person name="Wang Y."/>
            <person name="Chen J."/>
            <person name="Wang L."/>
            <person name="Yu S."/>
            <person name="Wang B."/>
            <person name="Wei J."/>
            <person name="Song S."/>
            <person name="Lu X."/>
            <person name="Gao Z."/>
            <person name="Gu W."/>
            <person name="Deng X."/>
            <person name="Ma D."/>
            <person name="Wang S."/>
            <person name="Liang W."/>
            <person name="Fang L."/>
            <person name="Cai C."/>
            <person name="Zhu X."/>
            <person name="Zhou B."/>
            <person name="Zhang Y."/>
            <person name="Chen Z."/>
            <person name="Xu S."/>
            <person name="Zhu R."/>
            <person name="Wang S."/>
            <person name="Zhang T."/>
            <person name="Zhao G."/>
        </authorList>
    </citation>
    <scope>NUCLEOTIDE SEQUENCE [LARGE SCALE GENOMIC DNA]</scope>
    <source>
        <strain evidence="3">cv. Xinhai21</strain>
        <tissue evidence="2">Leaf</tissue>
    </source>
</reference>
<dbReference type="AlphaFoldDB" id="A0A2P5W627"/>
<proteinExistence type="predicted"/>
<dbReference type="OrthoDB" id="1932527at2759"/>
<gene>
    <name evidence="2" type="ORF">GOBAR_AA34162</name>
</gene>
<name>A0A2P5W627_GOSBA</name>
<keyword evidence="1" id="KW-0732">Signal</keyword>
<dbReference type="EMBL" id="KZ668949">
    <property type="protein sequence ID" value="PPR86531.1"/>
    <property type="molecule type" value="Genomic_DNA"/>
</dbReference>
<accession>A0A2P5W627</accession>
<evidence type="ECO:0000313" key="2">
    <source>
        <dbReference type="EMBL" id="PPR86531.1"/>
    </source>
</evidence>